<evidence type="ECO:0000313" key="2">
    <source>
        <dbReference type="EnsemblPlants" id="MELO3C024386.2.1"/>
    </source>
</evidence>
<feature type="transmembrane region" description="Helical" evidence="1">
    <location>
        <begin position="21"/>
        <end position="41"/>
    </location>
</feature>
<protein>
    <submittedName>
        <fullName evidence="2">Uncharacterized protein</fullName>
    </submittedName>
</protein>
<dbReference type="AlphaFoldDB" id="A0A9I9DVA9"/>
<dbReference type="EnsemblPlants" id="MELO3C024386.2.1">
    <property type="protein sequence ID" value="MELO3C024386.2.1"/>
    <property type="gene ID" value="MELO3C024386.2"/>
</dbReference>
<evidence type="ECO:0000256" key="1">
    <source>
        <dbReference type="SAM" id="Phobius"/>
    </source>
</evidence>
<dbReference type="Gramene" id="MELO3C024386.2.1">
    <property type="protein sequence ID" value="MELO3C024386.2.1"/>
    <property type="gene ID" value="MELO3C024386.2"/>
</dbReference>
<organism evidence="2">
    <name type="scientific">Cucumis melo</name>
    <name type="common">Muskmelon</name>
    <dbReference type="NCBI Taxonomy" id="3656"/>
    <lineage>
        <taxon>Eukaryota</taxon>
        <taxon>Viridiplantae</taxon>
        <taxon>Streptophyta</taxon>
        <taxon>Embryophyta</taxon>
        <taxon>Tracheophyta</taxon>
        <taxon>Spermatophyta</taxon>
        <taxon>Magnoliopsida</taxon>
        <taxon>eudicotyledons</taxon>
        <taxon>Gunneridae</taxon>
        <taxon>Pentapetalae</taxon>
        <taxon>rosids</taxon>
        <taxon>fabids</taxon>
        <taxon>Cucurbitales</taxon>
        <taxon>Cucurbitaceae</taxon>
        <taxon>Benincaseae</taxon>
        <taxon>Cucumis</taxon>
    </lineage>
</organism>
<sequence length="96" mass="10854">EKKERKKKLKASFPLRRDRPFLNLLRFLLIIIPSLISISAFPNSLLSLSTCSPSILCLNPSLLSRINTILRGGFRLKGRYCVQKSSEVLVLGDQLL</sequence>
<keyword evidence="1" id="KW-0472">Membrane</keyword>
<accession>A0A9I9DVA9</accession>
<reference evidence="2" key="1">
    <citation type="submission" date="2023-03" db="UniProtKB">
        <authorList>
            <consortium name="EnsemblPlants"/>
        </authorList>
    </citation>
    <scope>IDENTIFICATION</scope>
</reference>
<name>A0A9I9DVA9_CUCME</name>
<proteinExistence type="predicted"/>
<keyword evidence="1" id="KW-1133">Transmembrane helix</keyword>
<keyword evidence="1" id="KW-0812">Transmembrane</keyword>